<organism evidence="2 3">
    <name type="scientific">Acinetobacter terrae</name>
    <dbReference type="NCBI Taxonomy" id="2731247"/>
    <lineage>
        <taxon>Bacteria</taxon>
        <taxon>Pseudomonadati</taxon>
        <taxon>Pseudomonadota</taxon>
        <taxon>Gammaproteobacteria</taxon>
        <taxon>Moraxellales</taxon>
        <taxon>Moraxellaceae</taxon>
        <taxon>Acinetobacter</taxon>
        <taxon>Acinetobacter Taxon 24</taxon>
    </lineage>
</organism>
<dbReference type="SUPFAM" id="SSF52540">
    <property type="entry name" value="P-loop containing nucleoside triphosphate hydrolases"/>
    <property type="match status" value="1"/>
</dbReference>
<dbReference type="Proteomes" id="UP000532147">
    <property type="component" value="Unassembled WGS sequence"/>
</dbReference>
<feature type="domain" description="OLD protein-like TOPRIM" evidence="1">
    <location>
        <begin position="381"/>
        <end position="445"/>
    </location>
</feature>
<name>A0A8E4H5L9_9GAMM</name>
<evidence type="ECO:0000313" key="3">
    <source>
        <dbReference type="Proteomes" id="UP000532147"/>
    </source>
</evidence>
<accession>A0A8E4H5L9</accession>
<evidence type="ECO:0000259" key="1">
    <source>
        <dbReference type="Pfam" id="PF20469"/>
    </source>
</evidence>
<dbReference type="InterPro" id="IPR051396">
    <property type="entry name" value="Bact_Antivir_Def_Nuclease"/>
</dbReference>
<sequence length="594" mass="66334">MRLQNLIISNFRNYEFINIPLSSNIVLLGENRVGKSNLLFAMRLVLDQTLPDSVRQLKISDFWDGCDFSKKPQIEVHIDFTDFADDPALTALLTDYRVAHDHNTVRLSYVFRCKPEITGLATSIEDYEFIIYGGGVETKSINSQVRRRISLDLMDALRDAENQLGSWRNSPLRPLIENAMASIDSTELAKVSADLESANTKIVEQPQIKSLDDALSNGILSLSGKGHDLKTSLRFSNADPLRLFRSLGMYIDGGKRSISEASLGSANVMLMALKLAEFAWRKEKNERNYSLLCIEEPEAHLHPQLQRTVFKNIFKEKDPAQALIITSHSPTLAATVPLRSIVNLRLCGSTTKAFSLANLPISDDEKDDIERYLIATRSEILFSKGVIFVEGDAEEALVPSFADQLGYDLDGLGITVCNVAGVNFNPYIKLVTGLGLPFTVITDWDPLDGTKPALGKARTVSIWDAVCEINPDRKKLTPDNRIWCENATFKEFIQSWNKVGIFLNDETFEVAIAKTPKLGNILLDILEEQGFGPTRTKRIAEWKADVSKIDSTQLLAMIKDIGKGRLSGKLRKKISDIQPPAYIHDAIEFIVKNV</sequence>
<dbReference type="InterPro" id="IPR027417">
    <property type="entry name" value="P-loop_NTPase"/>
</dbReference>
<gene>
    <name evidence="2" type="ORF">HLH11_13270</name>
</gene>
<dbReference type="Gene3D" id="3.40.50.300">
    <property type="entry name" value="P-loop containing nucleotide triphosphate hydrolases"/>
    <property type="match status" value="1"/>
</dbReference>
<dbReference type="AlphaFoldDB" id="A0A8E4H5L9"/>
<dbReference type="RefSeq" id="WP_171535086.1">
    <property type="nucleotide sequence ID" value="NZ_JABERH010000031.1"/>
</dbReference>
<comment type="caution">
    <text evidence="2">The sequence shown here is derived from an EMBL/GenBank/DDBJ whole genome shotgun (WGS) entry which is preliminary data.</text>
</comment>
<dbReference type="PANTHER" id="PTHR43581:SF4">
    <property type="entry name" value="ATP_GTP PHOSPHATASE"/>
    <property type="match status" value="1"/>
</dbReference>
<proteinExistence type="predicted"/>
<dbReference type="EMBL" id="JABERH010000031">
    <property type="protein sequence ID" value="NNH39588.1"/>
    <property type="molecule type" value="Genomic_DNA"/>
</dbReference>
<reference evidence="2 3" key="1">
    <citation type="submission" date="2020-04" db="EMBL/GenBank/DDBJ databases">
        <title>Acinetobacter Taxon 24.</title>
        <authorList>
            <person name="Nemec A."/>
            <person name="Radolfova-Krizova L."/>
            <person name="Higgins P.G."/>
            <person name="Spanelova P."/>
        </authorList>
    </citation>
    <scope>NUCLEOTIDE SEQUENCE [LARGE SCALE GENOMIC DNA]</scope>
    <source>
        <strain evidence="2 3">ANC 4280</strain>
    </source>
</reference>
<dbReference type="Pfam" id="PF11398">
    <property type="entry name" value="DUF2813"/>
    <property type="match status" value="1"/>
</dbReference>
<protein>
    <submittedName>
        <fullName evidence="2">AAA family ATPase</fullName>
    </submittedName>
</protein>
<dbReference type="PANTHER" id="PTHR43581">
    <property type="entry name" value="ATP/GTP PHOSPHATASE"/>
    <property type="match status" value="1"/>
</dbReference>
<dbReference type="InterPro" id="IPR034139">
    <property type="entry name" value="TOPRIM_OLD"/>
</dbReference>
<dbReference type="Pfam" id="PF20469">
    <property type="entry name" value="OLD-like_TOPRIM"/>
    <property type="match status" value="1"/>
</dbReference>
<dbReference type="InterPro" id="IPR022602">
    <property type="entry name" value="DUF2813"/>
</dbReference>
<evidence type="ECO:0000313" key="2">
    <source>
        <dbReference type="EMBL" id="NNH39588.1"/>
    </source>
</evidence>
<dbReference type="CDD" id="cd01026">
    <property type="entry name" value="TOPRIM_OLD"/>
    <property type="match status" value="1"/>
</dbReference>